<evidence type="ECO:0000256" key="1">
    <source>
        <dbReference type="SAM" id="Phobius"/>
    </source>
</evidence>
<evidence type="ECO:0000313" key="2">
    <source>
        <dbReference type="EMBL" id="KAH9419270.1"/>
    </source>
</evidence>
<accession>A0ABQ8J9K5</accession>
<reference evidence="2 3" key="1">
    <citation type="journal article" date="2018" name="J. Allergy Clin. Immunol.">
        <title>High-quality assembly of Dermatophagoides pteronyssinus genome and transcriptome reveals a wide range of novel allergens.</title>
        <authorList>
            <person name="Liu X.Y."/>
            <person name="Yang K.Y."/>
            <person name="Wang M.Q."/>
            <person name="Kwok J.S."/>
            <person name="Zeng X."/>
            <person name="Yang Z."/>
            <person name="Xiao X.J."/>
            <person name="Lau C.P."/>
            <person name="Li Y."/>
            <person name="Huang Z.M."/>
            <person name="Ba J.G."/>
            <person name="Yim A.K."/>
            <person name="Ouyang C.Y."/>
            <person name="Ngai S.M."/>
            <person name="Chan T.F."/>
            <person name="Leung E.L."/>
            <person name="Liu L."/>
            <person name="Liu Z.G."/>
            <person name="Tsui S.K."/>
        </authorList>
    </citation>
    <scope>NUCLEOTIDE SEQUENCE [LARGE SCALE GENOMIC DNA]</scope>
    <source>
        <strain evidence="2">Derp</strain>
    </source>
</reference>
<name>A0ABQ8J9K5_DERPT</name>
<protein>
    <submittedName>
        <fullName evidence="2">Uncharacterized protein</fullName>
    </submittedName>
</protein>
<evidence type="ECO:0000313" key="3">
    <source>
        <dbReference type="Proteomes" id="UP000887458"/>
    </source>
</evidence>
<sequence>MLAEVIIWFMFQEVSIGQSRLIGKYDQKKNLGKFFKEKFPHSDNDEKPQAKSGQNYFSENGNKFAFEFFFFESGYFIVEYYGILTLFILSI</sequence>
<organism evidence="2 3">
    <name type="scientific">Dermatophagoides pteronyssinus</name>
    <name type="common">European house dust mite</name>
    <dbReference type="NCBI Taxonomy" id="6956"/>
    <lineage>
        <taxon>Eukaryota</taxon>
        <taxon>Metazoa</taxon>
        <taxon>Ecdysozoa</taxon>
        <taxon>Arthropoda</taxon>
        <taxon>Chelicerata</taxon>
        <taxon>Arachnida</taxon>
        <taxon>Acari</taxon>
        <taxon>Acariformes</taxon>
        <taxon>Sarcoptiformes</taxon>
        <taxon>Astigmata</taxon>
        <taxon>Psoroptidia</taxon>
        <taxon>Analgoidea</taxon>
        <taxon>Pyroglyphidae</taxon>
        <taxon>Dermatophagoidinae</taxon>
        <taxon>Dermatophagoides</taxon>
    </lineage>
</organism>
<feature type="transmembrane region" description="Helical" evidence="1">
    <location>
        <begin position="68"/>
        <end position="89"/>
    </location>
</feature>
<keyword evidence="1" id="KW-1133">Transmembrane helix</keyword>
<proteinExistence type="predicted"/>
<dbReference type="Proteomes" id="UP000887458">
    <property type="component" value="Unassembled WGS sequence"/>
</dbReference>
<keyword evidence="1" id="KW-0812">Transmembrane</keyword>
<gene>
    <name evidence="2" type="ORF">DERP_005777</name>
</gene>
<dbReference type="EMBL" id="NJHN03000060">
    <property type="protein sequence ID" value="KAH9419270.1"/>
    <property type="molecule type" value="Genomic_DNA"/>
</dbReference>
<comment type="caution">
    <text evidence="2">The sequence shown here is derived from an EMBL/GenBank/DDBJ whole genome shotgun (WGS) entry which is preliminary data.</text>
</comment>
<keyword evidence="1" id="KW-0472">Membrane</keyword>
<keyword evidence="3" id="KW-1185">Reference proteome</keyword>
<reference evidence="2 3" key="2">
    <citation type="journal article" date="2022" name="Mol. Biol. Evol.">
        <title>Comparative Genomics Reveals Insights into the Divergent Evolution of Astigmatic Mites and Household Pest Adaptations.</title>
        <authorList>
            <person name="Xiong Q."/>
            <person name="Wan A.T."/>
            <person name="Liu X."/>
            <person name="Fung C.S."/>
            <person name="Xiao X."/>
            <person name="Malainual N."/>
            <person name="Hou J."/>
            <person name="Wang L."/>
            <person name="Wang M."/>
            <person name="Yang K.Y."/>
            <person name="Cui Y."/>
            <person name="Leung E.L."/>
            <person name="Nong W."/>
            <person name="Shin S.K."/>
            <person name="Au S.W."/>
            <person name="Jeong K.Y."/>
            <person name="Chew F.T."/>
            <person name="Hui J.H."/>
            <person name="Leung T.F."/>
            <person name="Tungtrongchitr A."/>
            <person name="Zhong N."/>
            <person name="Liu Z."/>
            <person name="Tsui S.K."/>
        </authorList>
    </citation>
    <scope>NUCLEOTIDE SEQUENCE [LARGE SCALE GENOMIC DNA]</scope>
    <source>
        <strain evidence="2">Derp</strain>
    </source>
</reference>